<evidence type="ECO:0000256" key="12">
    <source>
        <dbReference type="ARBA" id="ARBA00023295"/>
    </source>
</evidence>
<reference evidence="18" key="1">
    <citation type="journal article" date="2020" name="Stud. Mycol.">
        <title>101 Dothideomycetes genomes: a test case for predicting lifestyles and emergence of pathogens.</title>
        <authorList>
            <person name="Haridas S."/>
            <person name="Albert R."/>
            <person name="Binder M."/>
            <person name="Bloem J."/>
            <person name="Labutti K."/>
            <person name="Salamov A."/>
            <person name="Andreopoulos B."/>
            <person name="Baker S."/>
            <person name="Barry K."/>
            <person name="Bills G."/>
            <person name="Bluhm B."/>
            <person name="Cannon C."/>
            <person name="Castanera R."/>
            <person name="Culley D."/>
            <person name="Daum C."/>
            <person name="Ezra D."/>
            <person name="Gonzalez J."/>
            <person name="Henrissat B."/>
            <person name="Kuo A."/>
            <person name="Liang C."/>
            <person name="Lipzen A."/>
            <person name="Lutzoni F."/>
            <person name="Magnuson J."/>
            <person name="Mondo S."/>
            <person name="Nolan M."/>
            <person name="Ohm R."/>
            <person name="Pangilinan J."/>
            <person name="Park H.-J."/>
            <person name="Ramirez L."/>
            <person name="Alfaro M."/>
            <person name="Sun H."/>
            <person name="Tritt A."/>
            <person name="Yoshinaga Y."/>
            <person name="Zwiers L.-H."/>
            <person name="Turgeon B."/>
            <person name="Goodwin S."/>
            <person name="Spatafora J."/>
            <person name="Crous P."/>
            <person name="Grigoriev I."/>
        </authorList>
    </citation>
    <scope>NUCLEOTIDE SEQUENCE</scope>
    <source>
        <strain evidence="18">CBS 133067</strain>
    </source>
</reference>
<keyword evidence="12" id="KW-0326">Glycosidase</keyword>
<evidence type="ECO:0000256" key="3">
    <source>
        <dbReference type="ARBA" id="ARBA00004740"/>
    </source>
</evidence>
<dbReference type="OrthoDB" id="2866996at2759"/>
<evidence type="ECO:0000256" key="10">
    <source>
        <dbReference type="ARBA" id="ARBA00022801"/>
    </source>
</evidence>
<dbReference type="InterPro" id="IPR013783">
    <property type="entry name" value="Ig-like_fold"/>
</dbReference>
<dbReference type="InterPro" id="IPR041625">
    <property type="entry name" value="Beta-mannosidase_Ig"/>
</dbReference>
<dbReference type="SUPFAM" id="SSF49785">
    <property type="entry name" value="Galactose-binding domain-like"/>
    <property type="match status" value="1"/>
</dbReference>
<dbReference type="InterPro" id="IPR008979">
    <property type="entry name" value="Galactose-bd-like_sf"/>
</dbReference>
<sequence>MKNFIAPVFVALSLLQPISSYSVYDLSNVQWTLSDPGNNVSVPGSLPSQAHLDLFKAGVIPDPYLGLGDFTLRWVLYSNWTWSGKLPSSCYSDGGQNWLVFNGLDTFSSISLCGKHVAATNNQFRQYYFDVSDILSSCNSSSPELKINFGSAVKIANEIAAQPGQETWPYPVEQVFEFPNRWFVRKEQSDFGWDWGPAFVPAGPWQPAYVASLKSNDVYVRNTLVDIYRKGQLPLVPPDQSQPWVVNVSLDYLGDLPNGTKLKYKLTDLSNKTIASGSLSNVTSSKGVIGGTTIVEDGAVDLWWPVGMGDQTLYYLQVDIVGTSNSASVTKRVGFRTIVSNQFPITDEQLAEGIAPGANWHFEINGMTFYAKGSNWIPPDAFWPRVTPARIQQLFDSVVLGNQNMLRVWASGAYSPDFMYDLADEYGILLWSEFEFGDALYPVDEAFLANVADEVYYQVRRINHHPSLCYWAGGNELENLELSEIAQYAPDQLARYQGEYEKLFLDTIVPILFGNSHSISYSPSSTSNGWLSLDFNKSQPITERYNNKTNGSIYGETDFYNYDSSQSFNLSAYPVGRFSNEFGFHSMPSLQSWQDVLEPSDWHFNSSTVVLRNHHYPPGGPFTDNFANASKGMGEMTIAVERWYPAPDKTDSVANFSAWCHATQIFQADLYKSEIQFYRRGSGLPERQLGSLWWQLEDIWQAPTWAAVEYSGRWKVLQYIGKDIYQHVIIAPYYNVTTGDLEVYVTSDLWTPAKGSATFTWYDWSGKKLNVSTASSVDFTVGAINTTRVLHTNVNESLANFDMANAVLKMSVSATGSPPNSNASQTFTHENWFHASPLSSAKLVDPGLKYSWDSNGSSLTVEATKGVAAWTWIDYPHGAILAFDQNGFWLGKGEKKTVNVMKLWSDTTSGAWTKNVTVESLWDQTQS</sequence>
<feature type="signal peptide" evidence="14">
    <location>
        <begin position="1"/>
        <end position="20"/>
    </location>
</feature>
<keyword evidence="8" id="KW-0964">Secreted</keyword>
<dbReference type="InterPro" id="IPR017853">
    <property type="entry name" value="GH"/>
</dbReference>
<dbReference type="Gene3D" id="3.20.20.80">
    <property type="entry name" value="Glycosidases"/>
    <property type="match status" value="1"/>
</dbReference>
<dbReference type="GO" id="GO:0005576">
    <property type="term" value="C:extracellular region"/>
    <property type="evidence" value="ECO:0007669"/>
    <property type="project" value="UniProtKB-SubCell"/>
</dbReference>
<keyword evidence="19" id="KW-1185">Reference proteome</keyword>
<dbReference type="InterPro" id="IPR054593">
    <property type="entry name" value="Beta-mannosidase-like_N2"/>
</dbReference>
<comment type="similarity">
    <text evidence="4">Belongs to the glycosyl hydrolase 2 family. Beta-mannosidase A subfamily.</text>
</comment>
<feature type="domain" description="Beta-mannosidase Ig-fold" evidence="15">
    <location>
        <begin position="843"/>
        <end position="923"/>
    </location>
</feature>
<evidence type="ECO:0000313" key="19">
    <source>
        <dbReference type="Proteomes" id="UP000799772"/>
    </source>
</evidence>
<evidence type="ECO:0000259" key="15">
    <source>
        <dbReference type="Pfam" id="PF17753"/>
    </source>
</evidence>
<evidence type="ECO:0000256" key="5">
    <source>
        <dbReference type="ARBA" id="ARBA00011738"/>
    </source>
</evidence>
<evidence type="ECO:0000256" key="9">
    <source>
        <dbReference type="ARBA" id="ARBA00022729"/>
    </source>
</evidence>
<dbReference type="Pfam" id="PF17786">
    <property type="entry name" value="Mannosidase_ig"/>
    <property type="match status" value="1"/>
</dbReference>
<dbReference type="FunFam" id="2.60.40.10:FF:001511">
    <property type="entry name" value="Beta-mannosidase A"/>
    <property type="match status" value="1"/>
</dbReference>
<keyword evidence="11" id="KW-0325">Glycoprotein</keyword>
<keyword evidence="9 14" id="KW-0732">Signal</keyword>
<evidence type="ECO:0000256" key="11">
    <source>
        <dbReference type="ARBA" id="ARBA00023180"/>
    </source>
</evidence>
<dbReference type="Pfam" id="PF17753">
    <property type="entry name" value="Ig_mannosidase"/>
    <property type="match status" value="1"/>
</dbReference>
<dbReference type="SUPFAM" id="SSF51445">
    <property type="entry name" value="(Trans)glycosidases"/>
    <property type="match status" value="1"/>
</dbReference>
<protein>
    <recommendedName>
        <fullName evidence="7">Beta-mannosidase A</fullName>
        <ecNumber evidence="6">3.2.1.25</ecNumber>
    </recommendedName>
    <alternativeName>
        <fullName evidence="13">Mannanase A</fullName>
    </alternativeName>
</protein>
<dbReference type="Pfam" id="PF22666">
    <property type="entry name" value="Glyco_hydro_2_N2"/>
    <property type="match status" value="1"/>
</dbReference>
<dbReference type="Gene3D" id="2.60.120.260">
    <property type="entry name" value="Galactose-binding domain-like"/>
    <property type="match status" value="1"/>
</dbReference>
<comment type="subunit">
    <text evidence="5">Homodimer.</text>
</comment>
<dbReference type="InterPro" id="IPR050887">
    <property type="entry name" value="Beta-mannosidase_GH2"/>
</dbReference>
<dbReference type="EC" id="3.2.1.25" evidence="6"/>
<proteinExistence type="inferred from homology"/>
<dbReference type="InterPro" id="IPR041447">
    <property type="entry name" value="Mannosidase_ig"/>
</dbReference>
<organism evidence="18 19">
    <name type="scientific">Rhizodiscina lignyota</name>
    <dbReference type="NCBI Taxonomy" id="1504668"/>
    <lineage>
        <taxon>Eukaryota</taxon>
        <taxon>Fungi</taxon>
        <taxon>Dikarya</taxon>
        <taxon>Ascomycota</taxon>
        <taxon>Pezizomycotina</taxon>
        <taxon>Dothideomycetes</taxon>
        <taxon>Pleosporomycetidae</taxon>
        <taxon>Aulographales</taxon>
        <taxon>Rhizodiscinaceae</taxon>
        <taxon>Rhizodiscina</taxon>
    </lineage>
</organism>
<name>A0A9P4M6K3_9PEZI</name>
<gene>
    <name evidence="18" type="ORF">NA57DRAFT_42616</name>
</gene>
<feature type="domain" description="Beta-mannosidase-like galactose-binding" evidence="17">
    <location>
        <begin position="31"/>
        <end position="206"/>
    </location>
</feature>
<evidence type="ECO:0000256" key="8">
    <source>
        <dbReference type="ARBA" id="ARBA00022525"/>
    </source>
</evidence>
<evidence type="ECO:0000313" key="18">
    <source>
        <dbReference type="EMBL" id="KAF2096417.1"/>
    </source>
</evidence>
<accession>A0A9P4M6K3</accession>
<dbReference type="SUPFAM" id="SSF49303">
    <property type="entry name" value="beta-Galactosidase/glucuronidase domain"/>
    <property type="match status" value="2"/>
</dbReference>
<comment type="caution">
    <text evidence="18">The sequence shown here is derived from an EMBL/GenBank/DDBJ whole genome shotgun (WGS) entry which is preliminary data.</text>
</comment>
<dbReference type="EMBL" id="ML978129">
    <property type="protein sequence ID" value="KAF2096417.1"/>
    <property type="molecule type" value="Genomic_DNA"/>
</dbReference>
<feature type="chain" id="PRO_5040389911" description="Beta-mannosidase A" evidence="14">
    <location>
        <begin position="21"/>
        <end position="927"/>
    </location>
</feature>
<comment type="catalytic activity">
    <reaction evidence="1">
        <text>Hydrolysis of terminal, non-reducing beta-D-mannose residues in beta-D-mannosides.</text>
        <dbReference type="EC" id="3.2.1.25"/>
    </reaction>
</comment>
<evidence type="ECO:0000256" key="1">
    <source>
        <dbReference type="ARBA" id="ARBA00000829"/>
    </source>
</evidence>
<evidence type="ECO:0000256" key="13">
    <source>
        <dbReference type="ARBA" id="ARBA00031061"/>
    </source>
</evidence>
<evidence type="ECO:0000256" key="14">
    <source>
        <dbReference type="SAM" id="SignalP"/>
    </source>
</evidence>
<feature type="domain" description="Mannosidase Ig/CBM-like" evidence="16">
    <location>
        <begin position="740"/>
        <end position="817"/>
    </location>
</feature>
<dbReference type="FunFam" id="3.20.20.80:FF:000084">
    <property type="entry name" value="Beta-mannosidase A"/>
    <property type="match status" value="1"/>
</dbReference>
<evidence type="ECO:0000259" key="16">
    <source>
        <dbReference type="Pfam" id="PF17786"/>
    </source>
</evidence>
<evidence type="ECO:0000256" key="2">
    <source>
        <dbReference type="ARBA" id="ARBA00004613"/>
    </source>
</evidence>
<comment type="subcellular location">
    <subcellularLocation>
        <location evidence="2">Secreted</location>
    </subcellularLocation>
</comment>
<dbReference type="Proteomes" id="UP000799772">
    <property type="component" value="Unassembled WGS sequence"/>
</dbReference>
<dbReference type="GO" id="GO:0006516">
    <property type="term" value="P:glycoprotein catabolic process"/>
    <property type="evidence" value="ECO:0007669"/>
    <property type="project" value="TreeGrafter"/>
</dbReference>
<dbReference type="PANTHER" id="PTHR43730">
    <property type="entry name" value="BETA-MANNOSIDASE"/>
    <property type="match status" value="1"/>
</dbReference>
<dbReference type="InterPro" id="IPR036156">
    <property type="entry name" value="Beta-gal/glucu_dom_sf"/>
</dbReference>
<evidence type="ECO:0000256" key="6">
    <source>
        <dbReference type="ARBA" id="ARBA00012754"/>
    </source>
</evidence>
<evidence type="ECO:0000256" key="7">
    <source>
        <dbReference type="ARBA" id="ARBA00021795"/>
    </source>
</evidence>
<dbReference type="GO" id="GO:0004567">
    <property type="term" value="F:beta-mannosidase activity"/>
    <property type="evidence" value="ECO:0007669"/>
    <property type="project" value="UniProtKB-EC"/>
</dbReference>
<evidence type="ECO:0000256" key="4">
    <source>
        <dbReference type="ARBA" id="ARBA00007483"/>
    </source>
</evidence>
<dbReference type="AlphaFoldDB" id="A0A9P4M6K3"/>
<keyword evidence="10" id="KW-0378">Hydrolase</keyword>
<evidence type="ECO:0000259" key="17">
    <source>
        <dbReference type="Pfam" id="PF22666"/>
    </source>
</evidence>
<dbReference type="PANTHER" id="PTHR43730:SF5">
    <property type="entry name" value="BETA-MANNOSIDASE A"/>
    <property type="match status" value="1"/>
</dbReference>
<dbReference type="Gene3D" id="2.60.40.10">
    <property type="entry name" value="Immunoglobulins"/>
    <property type="match status" value="3"/>
</dbReference>
<comment type="pathway">
    <text evidence="3">Glycan metabolism; N-glycan degradation.</text>
</comment>